<evidence type="ECO:0000313" key="1">
    <source>
        <dbReference type="EMBL" id="MDI6453689.1"/>
    </source>
</evidence>
<keyword evidence="2" id="KW-1185">Reference proteome</keyword>
<sequence>MNVYEFLKKMRRLINQGSKRFVMKRDGRYYYEILLEDFGITDKKAWEHIKNLNEHFLWNDEMPSYSNSDAFVFKKQIDGKMAYIKVKIEEGKNGEEVVCISFHLDYWANN</sequence>
<dbReference type="EMBL" id="JASCXW010000045">
    <property type="protein sequence ID" value="MDI6453689.1"/>
    <property type="molecule type" value="Genomic_DNA"/>
</dbReference>
<evidence type="ECO:0008006" key="3">
    <source>
        <dbReference type="Google" id="ProtNLM"/>
    </source>
</evidence>
<protein>
    <recommendedName>
        <fullName evidence="3">Toxin</fullName>
    </recommendedName>
</protein>
<dbReference type="Proteomes" id="UP001431532">
    <property type="component" value="Unassembled WGS sequence"/>
</dbReference>
<dbReference type="InterPro" id="IPR038493">
    <property type="entry name" value="MqsR_sf"/>
</dbReference>
<evidence type="ECO:0000313" key="2">
    <source>
        <dbReference type="Proteomes" id="UP001431532"/>
    </source>
</evidence>
<name>A0AAW6UAI3_9MOLU</name>
<comment type="caution">
    <text evidence="1">The sequence shown here is derived from an EMBL/GenBank/DDBJ whole genome shotgun (WGS) entry which is preliminary data.</text>
</comment>
<dbReference type="RefSeq" id="WP_282840137.1">
    <property type="nucleotide sequence ID" value="NZ_JASCXW010000045.1"/>
</dbReference>
<dbReference type="Gene3D" id="3.30.2310.40">
    <property type="match status" value="1"/>
</dbReference>
<dbReference type="AlphaFoldDB" id="A0AAW6UAI3"/>
<accession>A0AAW6UAI3</accession>
<gene>
    <name evidence="1" type="ORF">QJ521_08940</name>
</gene>
<reference evidence="1" key="1">
    <citation type="submission" date="2023-05" db="EMBL/GenBank/DDBJ databases">
        <title>Mariniplasma microaerophilum sp. nov., a novel anaerobic mollicute isolated from terrestrial mud volcano, Taman Peninsula, Russia.</title>
        <authorList>
            <person name="Khomyakova M.A."/>
            <person name="Merkel A.Y."/>
            <person name="Slobodkin A.I."/>
        </authorList>
    </citation>
    <scope>NUCLEOTIDE SEQUENCE</scope>
    <source>
        <strain evidence="1">M4Ah</strain>
    </source>
</reference>
<proteinExistence type="predicted"/>
<organism evidence="1 2">
    <name type="scientific">Peloplasma aerotolerans</name>
    <dbReference type="NCBI Taxonomy" id="3044389"/>
    <lineage>
        <taxon>Bacteria</taxon>
        <taxon>Bacillati</taxon>
        <taxon>Mycoplasmatota</taxon>
        <taxon>Mollicutes</taxon>
        <taxon>Acholeplasmatales</taxon>
        <taxon>Acholeplasmataceae</taxon>
        <taxon>Peloplasma</taxon>
    </lineage>
</organism>